<dbReference type="GO" id="GO:0003746">
    <property type="term" value="F:translation elongation factor activity"/>
    <property type="evidence" value="ECO:0007669"/>
    <property type="project" value="UniProtKB-KW"/>
</dbReference>
<dbReference type="GO" id="GO:0006354">
    <property type="term" value="P:DNA-templated transcription elongation"/>
    <property type="evidence" value="ECO:0007669"/>
    <property type="project" value="TreeGrafter"/>
</dbReference>
<dbReference type="NCBIfam" id="NF001264">
    <property type="entry name" value="PRK00226.1-5"/>
    <property type="match status" value="1"/>
</dbReference>
<evidence type="ECO:0000256" key="4">
    <source>
        <dbReference type="ARBA" id="ARBA00023125"/>
    </source>
</evidence>
<dbReference type="FunFam" id="3.10.50.30:FF:000001">
    <property type="entry name" value="Transcription elongation factor GreA"/>
    <property type="match status" value="1"/>
</dbReference>
<dbReference type="Pfam" id="PF03449">
    <property type="entry name" value="GreA_GreB_N"/>
    <property type="match status" value="1"/>
</dbReference>
<evidence type="ECO:0000256" key="5">
    <source>
        <dbReference type="ARBA" id="ARBA00023163"/>
    </source>
</evidence>
<evidence type="ECO:0000256" key="2">
    <source>
        <dbReference type="ARBA" id="ARBA00013729"/>
    </source>
</evidence>
<dbReference type="Proteomes" id="UP000322876">
    <property type="component" value="Unassembled WGS sequence"/>
</dbReference>
<dbReference type="InterPro" id="IPR028624">
    <property type="entry name" value="Tscrpt_elong_fac_GreA/B"/>
</dbReference>
<evidence type="ECO:0000313" key="12">
    <source>
        <dbReference type="EMBL" id="KAA0259320.1"/>
    </source>
</evidence>
<accession>A0A5A8F699</accession>
<feature type="domain" description="Transcription elongation factor GreA/GreB C-terminal" evidence="10">
    <location>
        <begin position="82"/>
        <end position="155"/>
    </location>
</feature>
<dbReference type="PANTHER" id="PTHR30437:SF4">
    <property type="entry name" value="TRANSCRIPTION ELONGATION FACTOR GREA"/>
    <property type="match status" value="1"/>
</dbReference>
<dbReference type="PROSITE" id="PS00830">
    <property type="entry name" value="GREAB_2"/>
    <property type="match status" value="1"/>
</dbReference>
<keyword evidence="4 8" id="KW-0238">DNA-binding</keyword>
<evidence type="ECO:0000256" key="6">
    <source>
        <dbReference type="ARBA" id="ARBA00024916"/>
    </source>
</evidence>
<evidence type="ECO:0000256" key="1">
    <source>
        <dbReference type="ARBA" id="ARBA00008213"/>
    </source>
</evidence>
<sequence>MDRIPITKEGYEKIKAELERLKKVERKEAIKAIEEARGHGDLSENAEYDAAKERQGMIEAKIAELESKMARFEVIDTSKLKGDKVVFGATVKIENLDTGETKTYKIVGPDEADISKGHISILSPIARAMVGKKVGDEVIVNAPGGEIEYEILEISFD</sequence>
<dbReference type="Pfam" id="PF01272">
    <property type="entry name" value="GreA_GreB"/>
    <property type="match status" value="1"/>
</dbReference>
<evidence type="ECO:0000259" key="10">
    <source>
        <dbReference type="Pfam" id="PF01272"/>
    </source>
</evidence>
<dbReference type="GO" id="GO:0003677">
    <property type="term" value="F:DNA binding"/>
    <property type="evidence" value="ECO:0007669"/>
    <property type="project" value="UniProtKB-UniRule"/>
</dbReference>
<keyword evidence="5 8" id="KW-0804">Transcription</keyword>
<dbReference type="GO" id="GO:0032784">
    <property type="term" value="P:regulation of DNA-templated transcription elongation"/>
    <property type="evidence" value="ECO:0007669"/>
    <property type="project" value="UniProtKB-UniRule"/>
</dbReference>
<dbReference type="RefSeq" id="WP_149265141.1">
    <property type="nucleotide sequence ID" value="NZ_VFJB01000001.1"/>
</dbReference>
<gene>
    <name evidence="8 12" type="primary">greA</name>
    <name evidence="12" type="ORF">FHQ18_00130</name>
</gene>
<dbReference type="InterPro" id="IPR001437">
    <property type="entry name" value="Tscrpt_elong_fac_GreA/B_C"/>
</dbReference>
<keyword evidence="12" id="KW-0251">Elongation factor</keyword>
<comment type="caution">
    <text evidence="12">The sequence shown here is derived from an EMBL/GenBank/DDBJ whole genome shotgun (WGS) entry which is preliminary data.</text>
</comment>
<dbReference type="InterPro" id="IPR006359">
    <property type="entry name" value="Tscrpt_elong_fac_GreA"/>
</dbReference>
<dbReference type="InterPro" id="IPR023459">
    <property type="entry name" value="Tscrpt_elong_fac_GreA/B_fam"/>
</dbReference>
<feature type="coiled-coil region" evidence="8">
    <location>
        <begin position="8"/>
        <end position="68"/>
    </location>
</feature>
<dbReference type="Gene3D" id="1.10.287.180">
    <property type="entry name" value="Transcription elongation factor, GreA/GreB, N-terminal domain"/>
    <property type="match status" value="1"/>
</dbReference>
<dbReference type="NCBIfam" id="NF001261">
    <property type="entry name" value="PRK00226.1-2"/>
    <property type="match status" value="1"/>
</dbReference>
<keyword evidence="8" id="KW-0175">Coiled coil</keyword>
<dbReference type="PANTHER" id="PTHR30437">
    <property type="entry name" value="TRANSCRIPTION ELONGATION FACTOR GREA"/>
    <property type="match status" value="1"/>
</dbReference>
<dbReference type="AlphaFoldDB" id="A0A5A8F699"/>
<keyword evidence="3 8" id="KW-0805">Transcription regulation</keyword>
<reference evidence="12 13" key="1">
    <citation type="submission" date="2019-06" db="EMBL/GenBank/DDBJ databases">
        <title>Genomic insights into carbon and energy metabolism of Deferribacter autotrophicus revealed new metabolic traits in the phylum Deferribacteres.</title>
        <authorList>
            <person name="Slobodkin A.I."/>
            <person name="Slobodkina G.B."/>
            <person name="Allioux M."/>
            <person name="Alain K."/>
            <person name="Jebbar M."/>
            <person name="Shadrin V."/>
            <person name="Kublanov I.V."/>
            <person name="Toshchakov S.V."/>
            <person name="Bonch-Osmolovskaya E.A."/>
        </authorList>
    </citation>
    <scope>NUCLEOTIDE SEQUENCE [LARGE SCALE GENOMIC DNA]</scope>
    <source>
        <strain evidence="12 13">SL50</strain>
    </source>
</reference>
<proteinExistence type="inferred from homology"/>
<dbReference type="FunFam" id="1.10.287.180:FF:000001">
    <property type="entry name" value="Transcription elongation factor GreA"/>
    <property type="match status" value="1"/>
</dbReference>
<dbReference type="HAMAP" id="MF_00105">
    <property type="entry name" value="GreA_GreB"/>
    <property type="match status" value="1"/>
</dbReference>
<dbReference type="NCBIfam" id="NF001263">
    <property type="entry name" value="PRK00226.1-4"/>
    <property type="match status" value="1"/>
</dbReference>
<evidence type="ECO:0000256" key="3">
    <source>
        <dbReference type="ARBA" id="ARBA00023015"/>
    </source>
</evidence>
<evidence type="ECO:0000256" key="7">
    <source>
        <dbReference type="ARBA" id="ARBA00030776"/>
    </source>
</evidence>
<keyword evidence="12" id="KW-0648">Protein biosynthesis</keyword>
<dbReference type="InterPro" id="IPR036953">
    <property type="entry name" value="GreA/GreB_C_sf"/>
</dbReference>
<dbReference type="PIRSF" id="PIRSF006092">
    <property type="entry name" value="GreA_GreB"/>
    <property type="match status" value="1"/>
</dbReference>
<organism evidence="12 13">
    <name type="scientific">Deferribacter autotrophicus</name>
    <dbReference type="NCBI Taxonomy" id="500465"/>
    <lineage>
        <taxon>Bacteria</taxon>
        <taxon>Pseudomonadati</taxon>
        <taxon>Deferribacterota</taxon>
        <taxon>Deferribacteres</taxon>
        <taxon>Deferribacterales</taxon>
        <taxon>Deferribacteraceae</taxon>
        <taxon>Deferribacter</taxon>
    </lineage>
</organism>
<keyword evidence="13" id="KW-1185">Reference proteome</keyword>
<comment type="similarity">
    <text evidence="1 8 9">Belongs to the GreA/GreB family.</text>
</comment>
<evidence type="ECO:0000259" key="11">
    <source>
        <dbReference type="Pfam" id="PF03449"/>
    </source>
</evidence>
<dbReference type="InterPro" id="IPR036805">
    <property type="entry name" value="Tscrpt_elong_fac_GreA/B_N_sf"/>
</dbReference>
<dbReference type="SUPFAM" id="SSF54534">
    <property type="entry name" value="FKBP-like"/>
    <property type="match status" value="1"/>
</dbReference>
<evidence type="ECO:0000256" key="8">
    <source>
        <dbReference type="HAMAP-Rule" id="MF_00105"/>
    </source>
</evidence>
<dbReference type="SUPFAM" id="SSF46557">
    <property type="entry name" value="GreA transcript cleavage protein, N-terminal domain"/>
    <property type="match status" value="1"/>
</dbReference>
<dbReference type="OrthoDB" id="9808774at2"/>
<comment type="function">
    <text evidence="6 8 9">Necessary for efficient RNA polymerase transcription elongation past template-encoded arresting sites. The arresting sites in DNA have the property of trapping a certain fraction of elongating RNA polymerases that pass through, resulting in locked ternary complexes. Cleavage of the nascent transcript by cleavage factors such as GreA or GreB allows the resumption of elongation from the new 3'terminus. GreA releases sequences of 2 to 3 nucleotides.</text>
</comment>
<name>A0A5A8F699_9BACT</name>
<dbReference type="Gene3D" id="3.10.50.30">
    <property type="entry name" value="Transcription elongation factor, GreA/GreB, C-terminal domain"/>
    <property type="match status" value="1"/>
</dbReference>
<dbReference type="GO" id="GO:0070063">
    <property type="term" value="F:RNA polymerase binding"/>
    <property type="evidence" value="ECO:0007669"/>
    <property type="project" value="InterPro"/>
</dbReference>
<dbReference type="EMBL" id="VFJB01000001">
    <property type="protein sequence ID" value="KAA0259320.1"/>
    <property type="molecule type" value="Genomic_DNA"/>
</dbReference>
<evidence type="ECO:0000313" key="13">
    <source>
        <dbReference type="Proteomes" id="UP000322876"/>
    </source>
</evidence>
<dbReference type="InterPro" id="IPR018151">
    <property type="entry name" value="TF_GreA/GreB_CS"/>
</dbReference>
<dbReference type="NCBIfam" id="TIGR01462">
    <property type="entry name" value="greA"/>
    <property type="match status" value="1"/>
</dbReference>
<dbReference type="InterPro" id="IPR022691">
    <property type="entry name" value="Tscrpt_elong_fac_GreA/B_N"/>
</dbReference>
<feature type="domain" description="Transcription elongation factor GreA/GreB N-terminal" evidence="11">
    <location>
        <begin position="4"/>
        <end position="74"/>
    </location>
</feature>
<evidence type="ECO:0000256" key="9">
    <source>
        <dbReference type="RuleBase" id="RU000556"/>
    </source>
</evidence>
<protein>
    <recommendedName>
        <fullName evidence="2 8">Transcription elongation factor GreA</fullName>
    </recommendedName>
    <alternativeName>
        <fullName evidence="7 8">Transcript cleavage factor GreA</fullName>
    </alternativeName>
</protein>